<proteinExistence type="predicted"/>
<comment type="caution">
    <text evidence="1">The sequence shown here is derived from an EMBL/GenBank/DDBJ whole genome shotgun (WGS) entry which is preliminary data.</text>
</comment>
<gene>
    <name evidence="1" type="ORF">SADUNF_Sadunf06G0053500</name>
</gene>
<dbReference type="EMBL" id="JADGMS010000006">
    <property type="protein sequence ID" value="KAF9679807.1"/>
    <property type="molecule type" value="Genomic_DNA"/>
</dbReference>
<evidence type="ECO:0000313" key="2">
    <source>
        <dbReference type="Proteomes" id="UP000657918"/>
    </source>
</evidence>
<protein>
    <submittedName>
        <fullName evidence="1">Uncharacterized protein</fullName>
    </submittedName>
</protein>
<accession>A0A835MUW7</accession>
<organism evidence="1 2">
    <name type="scientific">Salix dunnii</name>
    <dbReference type="NCBI Taxonomy" id="1413687"/>
    <lineage>
        <taxon>Eukaryota</taxon>
        <taxon>Viridiplantae</taxon>
        <taxon>Streptophyta</taxon>
        <taxon>Embryophyta</taxon>
        <taxon>Tracheophyta</taxon>
        <taxon>Spermatophyta</taxon>
        <taxon>Magnoliopsida</taxon>
        <taxon>eudicotyledons</taxon>
        <taxon>Gunneridae</taxon>
        <taxon>Pentapetalae</taxon>
        <taxon>rosids</taxon>
        <taxon>fabids</taxon>
        <taxon>Malpighiales</taxon>
        <taxon>Salicaceae</taxon>
        <taxon>Saliceae</taxon>
        <taxon>Salix</taxon>
    </lineage>
</organism>
<evidence type="ECO:0000313" key="1">
    <source>
        <dbReference type="EMBL" id="KAF9679807.1"/>
    </source>
</evidence>
<name>A0A835MUW7_9ROSI</name>
<dbReference type="AlphaFoldDB" id="A0A835MUW7"/>
<reference evidence="1 2" key="1">
    <citation type="submission" date="2020-10" db="EMBL/GenBank/DDBJ databases">
        <title>Plant Genome Project.</title>
        <authorList>
            <person name="Zhang R.-G."/>
        </authorList>
    </citation>
    <scope>NUCLEOTIDE SEQUENCE [LARGE SCALE GENOMIC DNA]</scope>
    <source>
        <strain evidence="1">FAFU-HL-1</strain>
        <tissue evidence="1">Leaf</tissue>
    </source>
</reference>
<keyword evidence="2" id="KW-1185">Reference proteome</keyword>
<sequence>MKKSKEMKRKTTLGKLECYRFKVQCSLLRAVFRFINAVTEMFYASFIKDGHRQSVAVQHQLLPGFGPVGTTLISSMVKFLFLMELENSLLTASSGDDDDTCDEVFFLLASSVGERKADFGTASDPILAKIKRHNAITRTANNLIAPIFLSHSQKKILDQIALKRTRDPPEIL</sequence>
<dbReference type="Proteomes" id="UP000657918">
    <property type="component" value="Unassembled WGS sequence"/>
</dbReference>